<evidence type="ECO:0000259" key="1">
    <source>
        <dbReference type="Pfam" id="PF04248"/>
    </source>
</evidence>
<dbReference type="Gene3D" id="2.170.150.40">
    <property type="entry name" value="Domain of unknown function (DUF427)"/>
    <property type="match status" value="1"/>
</dbReference>
<feature type="domain" description="DUF427" evidence="1">
    <location>
        <begin position="40"/>
        <end position="126"/>
    </location>
</feature>
<reference evidence="2 3" key="1">
    <citation type="submission" date="2021-03" db="EMBL/GenBank/DDBJ databases">
        <title>Genomic and phenotypic characterization of Chloracidobacterium isolates provides evidence for multiple species.</title>
        <authorList>
            <person name="Saini M.K."/>
            <person name="Costas A.M.G."/>
            <person name="Tank M."/>
            <person name="Bryant D.A."/>
        </authorList>
    </citation>
    <scope>NUCLEOTIDE SEQUENCE [LARGE SCALE GENOMIC DNA]</scope>
    <source>
        <strain evidence="2 3">BV2-C</strain>
    </source>
</reference>
<dbReference type="InterPro" id="IPR007361">
    <property type="entry name" value="DUF427"/>
</dbReference>
<dbReference type="InterPro" id="IPR038694">
    <property type="entry name" value="DUF427_sf"/>
</dbReference>
<organism evidence="2 3">
    <name type="scientific">Chloracidobacterium validum</name>
    <dbReference type="NCBI Taxonomy" id="2821543"/>
    <lineage>
        <taxon>Bacteria</taxon>
        <taxon>Pseudomonadati</taxon>
        <taxon>Acidobacteriota</taxon>
        <taxon>Terriglobia</taxon>
        <taxon>Terriglobales</taxon>
        <taxon>Acidobacteriaceae</taxon>
        <taxon>Chloracidobacterium</taxon>
    </lineage>
</organism>
<dbReference type="Proteomes" id="UP000676506">
    <property type="component" value="Chromosome 1"/>
</dbReference>
<dbReference type="EMBL" id="CP072648">
    <property type="protein sequence ID" value="QUW02738.1"/>
    <property type="molecule type" value="Genomic_DNA"/>
</dbReference>
<dbReference type="RefSeq" id="WP_211428629.1">
    <property type="nucleotide sequence ID" value="NZ_CP072648.1"/>
</dbReference>
<dbReference type="Pfam" id="PF04248">
    <property type="entry name" value="NTP_transf_9"/>
    <property type="match status" value="1"/>
</dbReference>
<keyword evidence="3" id="KW-1185">Reference proteome</keyword>
<evidence type="ECO:0000313" key="2">
    <source>
        <dbReference type="EMBL" id="QUW02738.1"/>
    </source>
</evidence>
<dbReference type="PANTHER" id="PTHR34310:SF5">
    <property type="entry name" value="DUF427 DOMAIN PROTEIN (AFU_ORTHOLOGUE AFUA_3G02220)"/>
    <property type="match status" value="1"/>
</dbReference>
<dbReference type="PANTHER" id="PTHR34310">
    <property type="entry name" value="DUF427 DOMAIN PROTEIN (AFU_ORTHOLOGUE AFUA_3G02220)"/>
    <property type="match status" value="1"/>
</dbReference>
<evidence type="ECO:0000313" key="3">
    <source>
        <dbReference type="Proteomes" id="UP000676506"/>
    </source>
</evidence>
<name>A0ABX8B707_9BACT</name>
<accession>A0ABX8B707</accession>
<gene>
    <name evidence="2" type="ORF">J8C06_10415</name>
</gene>
<proteinExistence type="predicted"/>
<sequence length="137" mass="15457">MMTSFPSQILRLAQRRFRYLSKPSADHPAPRKMKVTIKDRATGTILAETTDPNQVLSFEGNWYFAPDAVNQSVLKLTTDTYTCGYKGTCNWITFDDGAHLTPHVAWVYPAPKAGYENIAGRYGFYAGARLTTIEERE</sequence>
<protein>
    <submittedName>
        <fullName evidence="2">DUF427 domain-containing protein</fullName>
    </submittedName>
</protein>